<dbReference type="EMBL" id="KE375028">
    <property type="protein sequence ID" value="EPQ65376.1"/>
    <property type="molecule type" value="Genomic_DNA"/>
</dbReference>
<evidence type="ECO:0000313" key="2">
    <source>
        <dbReference type="Proteomes" id="UP000053110"/>
    </source>
</evidence>
<dbReference type="InterPro" id="IPR027417">
    <property type="entry name" value="P-loop_NTPase"/>
</dbReference>
<proteinExistence type="predicted"/>
<dbReference type="AlphaFoldDB" id="A0A656KKE1"/>
<evidence type="ECO:0000313" key="1">
    <source>
        <dbReference type="EMBL" id="EPQ65376.1"/>
    </source>
</evidence>
<accession>A0A656KKE1</accession>
<dbReference type="Proteomes" id="UP000053110">
    <property type="component" value="Unassembled WGS sequence"/>
</dbReference>
<dbReference type="OrthoDB" id="9995306at2759"/>
<sequence length="104" mass="11395">MAPATKVPPPLQAYLAMPPESSLLLMTSVLGATSNWLVLRFLHQVLMQEYAATESTPAILFVSFLRDANFWMSGAKRIVSIPISACIFHGKSMGDGRLHSYPTT</sequence>
<reference evidence="2" key="1">
    <citation type="journal article" date="2013" name="Nat. Genet.">
        <title>The wheat powdery mildew genome shows the unique evolution of an obligate biotroph.</title>
        <authorList>
            <person name="Wicker T."/>
            <person name="Oberhaensli S."/>
            <person name="Parlange F."/>
            <person name="Buchmann J.P."/>
            <person name="Shatalina M."/>
            <person name="Roffler S."/>
            <person name="Ben-David R."/>
            <person name="Dolezel J."/>
            <person name="Simkova H."/>
            <person name="Schulze-Lefert P."/>
            <person name="Spanu P.D."/>
            <person name="Bruggmann R."/>
            <person name="Amselem J."/>
            <person name="Quesneville H."/>
            <person name="Ver Loren van Themaat E."/>
            <person name="Paape T."/>
            <person name="Shimizu K.K."/>
            <person name="Keller B."/>
        </authorList>
    </citation>
    <scope>NUCLEOTIDE SEQUENCE [LARGE SCALE GENOMIC DNA]</scope>
    <source>
        <strain evidence="2">96224</strain>
    </source>
</reference>
<dbReference type="Gene3D" id="3.40.50.300">
    <property type="entry name" value="P-loop containing nucleotide triphosphate hydrolases"/>
    <property type="match status" value="1"/>
</dbReference>
<gene>
    <name evidence="1" type="ORF">BGT96224_4496</name>
</gene>
<organism evidence="1 2">
    <name type="scientific">Blumeria graminis f. sp. tritici 96224</name>
    <dbReference type="NCBI Taxonomy" id="1268274"/>
    <lineage>
        <taxon>Eukaryota</taxon>
        <taxon>Fungi</taxon>
        <taxon>Dikarya</taxon>
        <taxon>Ascomycota</taxon>
        <taxon>Pezizomycotina</taxon>
        <taxon>Leotiomycetes</taxon>
        <taxon>Erysiphales</taxon>
        <taxon>Erysiphaceae</taxon>
        <taxon>Blumeria</taxon>
    </lineage>
</organism>
<name>A0A656KKE1_BLUGR</name>
<protein>
    <submittedName>
        <fullName evidence="1">Uncharacterized protein</fullName>
    </submittedName>
</protein>